<protein>
    <submittedName>
        <fullName evidence="1">Uncharacterized protein</fullName>
    </submittedName>
</protein>
<name>A0AAV0C6H8_9ASTE</name>
<dbReference type="Proteomes" id="UP001152523">
    <property type="component" value="Unassembled WGS sequence"/>
</dbReference>
<organism evidence="1 2">
    <name type="scientific">Cuscuta epithymum</name>
    <dbReference type="NCBI Taxonomy" id="186058"/>
    <lineage>
        <taxon>Eukaryota</taxon>
        <taxon>Viridiplantae</taxon>
        <taxon>Streptophyta</taxon>
        <taxon>Embryophyta</taxon>
        <taxon>Tracheophyta</taxon>
        <taxon>Spermatophyta</taxon>
        <taxon>Magnoliopsida</taxon>
        <taxon>eudicotyledons</taxon>
        <taxon>Gunneridae</taxon>
        <taxon>Pentapetalae</taxon>
        <taxon>asterids</taxon>
        <taxon>lamiids</taxon>
        <taxon>Solanales</taxon>
        <taxon>Convolvulaceae</taxon>
        <taxon>Cuscuteae</taxon>
        <taxon>Cuscuta</taxon>
        <taxon>Cuscuta subgen. Cuscuta</taxon>
    </lineage>
</organism>
<evidence type="ECO:0000313" key="1">
    <source>
        <dbReference type="EMBL" id="CAH9065051.1"/>
    </source>
</evidence>
<proteinExistence type="predicted"/>
<evidence type="ECO:0000313" key="2">
    <source>
        <dbReference type="Proteomes" id="UP001152523"/>
    </source>
</evidence>
<dbReference type="EMBL" id="CAMAPF010000011">
    <property type="protein sequence ID" value="CAH9065051.1"/>
    <property type="molecule type" value="Genomic_DNA"/>
</dbReference>
<dbReference type="AlphaFoldDB" id="A0AAV0C6H8"/>
<accession>A0AAV0C6H8</accession>
<reference evidence="1" key="1">
    <citation type="submission" date="2022-07" db="EMBL/GenBank/DDBJ databases">
        <authorList>
            <person name="Macas J."/>
            <person name="Novak P."/>
            <person name="Neumann P."/>
        </authorList>
    </citation>
    <scope>NUCLEOTIDE SEQUENCE</scope>
</reference>
<keyword evidence="2" id="KW-1185">Reference proteome</keyword>
<sequence length="150" mass="16757">MAEKIHSISGSQLHIYNATSSRRSSRLRRCDGLRSPHEILTKIYISLAGIPLEEKVAQSEKAAPPNKAPAATTPDEADCYGRFSDVRPGVAAGFQLWWRLTASRVIELSALFWGSTPAHLCKTCALYYCFVLLWYCNTPYSLLIKKSVIH</sequence>
<comment type="caution">
    <text evidence="1">The sequence shown here is derived from an EMBL/GenBank/DDBJ whole genome shotgun (WGS) entry which is preliminary data.</text>
</comment>
<gene>
    <name evidence="1" type="ORF">CEPIT_LOCUS2229</name>
</gene>